<dbReference type="InterPro" id="IPR027842">
    <property type="entry name" value="HAM1-like_C"/>
</dbReference>
<sequence length="319" mass="36295">MTRRTGLLFKTSNDCTVQLEVANNRAANDKSFTDHILATIKKFRFNDEPQLEPWYSELQDVRVVAVDFLFDSVIIFGDSNCAAAQSTNHKFNCRCLSVIYVVQRPTTFIHTESQLILFNGIIAMQEHNILKISPYQKIAGERHEEFHPRPRPVPEQERQSSVFKLNTVTFKIDDLSIRDSKHDALKHDALYKTLRPLATRLVKTQNQKAFADAIRTGLEYVNGQLFGVRDRMAAAKADNETDRTRVLQEVRVPSLLYYVQARAQSTASNTDKKFNVATKADSVFMPDKGHPAGWINRQSERSDAAVSGSEWRSKAFTIV</sequence>
<reference evidence="2 3" key="1">
    <citation type="submission" date="2018-06" db="EMBL/GenBank/DDBJ databases">
        <title>A transcriptomic atlas of mushroom development highlights an independent origin of complex multicellularity.</title>
        <authorList>
            <consortium name="DOE Joint Genome Institute"/>
            <person name="Krizsan K."/>
            <person name="Almasi E."/>
            <person name="Merenyi Z."/>
            <person name="Sahu N."/>
            <person name="Viragh M."/>
            <person name="Koszo T."/>
            <person name="Mondo S."/>
            <person name="Kiss B."/>
            <person name="Balint B."/>
            <person name="Kues U."/>
            <person name="Barry K."/>
            <person name="Hegedus J.C."/>
            <person name="Henrissat B."/>
            <person name="Johnson J."/>
            <person name="Lipzen A."/>
            <person name="Ohm R."/>
            <person name="Nagy I."/>
            <person name="Pangilinan J."/>
            <person name="Yan J."/>
            <person name="Xiong Y."/>
            <person name="Grigoriev I.V."/>
            <person name="Hibbett D.S."/>
            <person name="Nagy L.G."/>
        </authorList>
    </citation>
    <scope>NUCLEOTIDE SEQUENCE [LARGE SCALE GENOMIC DNA]</scope>
    <source>
        <strain evidence="2 3">SZMC22713</strain>
    </source>
</reference>
<keyword evidence="3" id="KW-1185">Reference proteome</keyword>
<accession>A0A4Y7PJK8</accession>
<proteinExistence type="predicted"/>
<organism evidence="2 3">
    <name type="scientific">Rickenella mellea</name>
    <dbReference type="NCBI Taxonomy" id="50990"/>
    <lineage>
        <taxon>Eukaryota</taxon>
        <taxon>Fungi</taxon>
        <taxon>Dikarya</taxon>
        <taxon>Basidiomycota</taxon>
        <taxon>Agaricomycotina</taxon>
        <taxon>Agaricomycetes</taxon>
        <taxon>Hymenochaetales</taxon>
        <taxon>Rickenellaceae</taxon>
        <taxon>Rickenella</taxon>
    </lineage>
</organism>
<dbReference type="PANTHER" id="PTHR31138">
    <property type="entry name" value="CHROMOSOME 19, WHOLE GENOME SHOTGUN SEQUENCE"/>
    <property type="match status" value="1"/>
</dbReference>
<evidence type="ECO:0000313" key="2">
    <source>
        <dbReference type="EMBL" id="TDL15268.1"/>
    </source>
</evidence>
<dbReference type="Proteomes" id="UP000294933">
    <property type="component" value="Unassembled WGS sequence"/>
</dbReference>
<dbReference type="PANTHER" id="PTHR31138:SF1">
    <property type="entry name" value="PDZ DOMAIN-CONTAINING PROTEIN"/>
    <property type="match status" value="1"/>
</dbReference>
<dbReference type="Pfam" id="PF14613">
    <property type="entry name" value="HAM1_C"/>
    <property type="match status" value="1"/>
</dbReference>
<gene>
    <name evidence="2" type="ORF">BD410DRAFT_855070</name>
</gene>
<dbReference type="AlphaFoldDB" id="A0A4Y7PJK8"/>
<name>A0A4Y7PJK8_9AGAM</name>
<feature type="domain" description="HAM1-like C-terminal" evidence="1">
    <location>
        <begin position="174"/>
        <end position="319"/>
    </location>
</feature>
<evidence type="ECO:0000259" key="1">
    <source>
        <dbReference type="Pfam" id="PF14613"/>
    </source>
</evidence>
<evidence type="ECO:0000313" key="3">
    <source>
        <dbReference type="Proteomes" id="UP000294933"/>
    </source>
</evidence>
<dbReference type="VEuPathDB" id="FungiDB:BD410DRAFT_855070"/>
<dbReference type="EMBL" id="ML170283">
    <property type="protein sequence ID" value="TDL15268.1"/>
    <property type="molecule type" value="Genomic_DNA"/>
</dbReference>
<dbReference type="OrthoDB" id="3261870at2759"/>
<protein>
    <recommendedName>
        <fullName evidence="1">HAM1-like C-terminal domain-containing protein</fullName>
    </recommendedName>
</protein>
<dbReference type="STRING" id="50990.A0A4Y7PJK8"/>